<dbReference type="Gene3D" id="4.10.110.10">
    <property type="entry name" value="Spasmolytic Protein, domain 1"/>
    <property type="match status" value="3"/>
</dbReference>
<dbReference type="PANTHER" id="PTHR23343">
    <property type="entry name" value="ZONA PELLUCIDA SPERM-BINDING PROTEIN"/>
    <property type="match status" value="1"/>
</dbReference>
<feature type="domain" description="ZP" evidence="19">
    <location>
        <begin position="912"/>
        <end position="1194"/>
    </location>
</feature>
<feature type="disulfide bond" evidence="17">
    <location>
        <begin position="871"/>
        <end position="897"/>
    </location>
</feature>
<evidence type="ECO:0000256" key="18">
    <source>
        <dbReference type="SAM" id="SignalP"/>
    </source>
</evidence>
<dbReference type="PANTHER" id="PTHR23343:SF31">
    <property type="entry name" value="ZONA PELLUCIDA SPERM-BINDING PROTEIN 4"/>
    <property type="match status" value="1"/>
</dbReference>
<keyword evidence="10" id="KW-0325">Glycoprotein</keyword>
<dbReference type="InterPro" id="IPR044913">
    <property type="entry name" value="P_trefoil_dom_sf"/>
</dbReference>
<feature type="domain" description="P-type" evidence="20">
    <location>
        <begin position="69"/>
        <end position="107"/>
    </location>
</feature>
<evidence type="ECO:0000256" key="16">
    <source>
        <dbReference type="ARBA" id="ARBA00042573"/>
    </source>
</evidence>
<dbReference type="Proteomes" id="UP000830375">
    <property type="component" value="Unassembled WGS sequence"/>
</dbReference>
<dbReference type="SMART" id="SM00241">
    <property type="entry name" value="ZP"/>
    <property type="match status" value="3"/>
</dbReference>
<feature type="disulfide bond" evidence="17">
    <location>
        <begin position="489"/>
        <end position="504"/>
    </location>
</feature>
<evidence type="ECO:0000256" key="13">
    <source>
        <dbReference type="ARBA" id="ARBA00037545"/>
    </source>
</evidence>
<keyword evidence="4" id="KW-0272">Extracellular matrix</keyword>
<feature type="chain" id="PRO_5046496907" description="Zona pellucida sperm-binding protein 4" evidence="18">
    <location>
        <begin position="20"/>
        <end position="1219"/>
    </location>
</feature>
<dbReference type="Pfam" id="PF00100">
    <property type="entry name" value="Zona_pellucida"/>
    <property type="match status" value="3"/>
</dbReference>
<feature type="disulfide bond" evidence="17">
    <location>
        <begin position="881"/>
        <end position="896"/>
    </location>
</feature>
<evidence type="ECO:0000259" key="20">
    <source>
        <dbReference type="PROSITE" id="PS51448"/>
    </source>
</evidence>
<feature type="domain" description="P-type" evidence="20">
    <location>
        <begin position="869"/>
        <end position="907"/>
    </location>
</feature>
<evidence type="ECO:0000256" key="1">
    <source>
        <dbReference type="ARBA" id="ARBA00004251"/>
    </source>
</evidence>
<feature type="domain" description="ZP" evidence="19">
    <location>
        <begin position="510"/>
        <end position="791"/>
    </location>
</feature>
<evidence type="ECO:0000313" key="22">
    <source>
        <dbReference type="Proteomes" id="UP000830375"/>
    </source>
</evidence>
<dbReference type="InterPro" id="IPR001507">
    <property type="entry name" value="ZP_dom"/>
</dbReference>
<evidence type="ECO:0000313" key="21">
    <source>
        <dbReference type="EMBL" id="KAI2652368.1"/>
    </source>
</evidence>
<evidence type="ECO:0000256" key="14">
    <source>
        <dbReference type="ARBA" id="ARBA00040238"/>
    </source>
</evidence>
<evidence type="ECO:0000256" key="6">
    <source>
        <dbReference type="ARBA" id="ARBA00022692"/>
    </source>
</evidence>
<dbReference type="Gene3D" id="2.60.40.3210">
    <property type="entry name" value="Zona pellucida, ZP-N domain"/>
    <property type="match status" value="3"/>
</dbReference>
<feature type="signal peptide" evidence="18">
    <location>
        <begin position="1"/>
        <end position="19"/>
    </location>
</feature>
<dbReference type="Pfam" id="PF00088">
    <property type="entry name" value="Trefoil"/>
    <property type="match status" value="3"/>
</dbReference>
<organism evidence="21 22">
    <name type="scientific">Labeo rohita</name>
    <name type="common">Indian major carp</name>
    <name type="synonym">Cyprinus rohita</name>
    <dbReference type="NCBI Taxonomy" id="84645"/>
    <lineage>
        <taxon>Eukaryota</taxon>
        <taxon>Metazoa</taxon>
        <taxon>Chordata</taxon>
        <taxon>Craniata</taxon>
        <taxon>Vertebrata</taxon>
        <taxon>Euteleostomi</taxon>
        <taxon>Actinopterygii</taxon>
        <taxon>Neopterygii</taxon>
        <taxon>Teleostei</taxon>
        <taxon>Ostariophysi</taxon>
        <taxon>Cypriniformes</taxon>
        <taxon>Cyprinidae</taxon>
        <taxon>Labeoninae</taxon>
        <taxon>Labeonini</taxon>
        <taxon>Labeo</taxon>
    </lineage>
</organism>
<evidence type="ECO:0000256" key="17">
    <source>
        <dbReference type="PROSITE-ProRule" id="PRU00779"/>
    </source>
</evidence>
<name>A0ABQ8LNZ0_LABRO</name>
<keyword evidence="18" id="KW-0732">Signal</keyword>
<feature type="domain" description="ZP" evidence="19">
    <location>
        <begin position="112"/>
        <end position="394"/>
    </location>
</feature>
<evidence type="ECO:0000256" key="8">
    <source>
        <dbReference type="ARBA" id="ARBA00023136"/>
    </source>
</evidence>
<keyword evidence="22" id="KW-1185">Reference proteome</keyword>
<keyword evidence="6" id="KW-0812">Transmembrane</keyword>
<proteinExistence type="predicted"/>
<dbReference type="Pfam" id="PF23344">
    <property type="entry name" value="ZP-N"/>
    <property type="match status" value="3"/>
</dbReference>
<evidence type="ECO:0000256" key="3">
    <source>
        <dbReference type="ARBA" id="ARBA00022525"/>
    </source>
</evidence>
<feature type="disulfide bond" evidence="17">
    <location>
        <begin position="479"/>
        <end position="505"/>
    </location>
</feature>
<evidence type="ECO:0000259" key="19">
    <source>
        <dbReference type="PROSITE" id="PS51034"/>
    </source>
</evidence>
<evidence type="ECO:0000256" key="5">
    <source>
        <dbReference type="ARBA" id="ARBA00022685"/>
    </source>
</evidence>
<dbReference type="CDD" id="cd00111">
    <property type="entry name" value="Trefoil"/>
    <property type="match status" value="3"/>
</dbReference>
<comment type="function">
    <text evidence="13">Component of the zona pellucida, an extracellular matrix surrounding oocytes which mediates sperm binding, induction of the acrosome reaction and prevents post-fertilization polyspermy. The zona pellucida is composed of 3 to 4 glycoproteins, ZP1, ZP2, ZP3, and ZP4. ZP4 may act as a sperm receptor.</text>
</comment>
<evidence type="ECO:0000256" key="4">
    <source>
        <dbReference type="ARBA" id="ARBA00022530"/>
    </source>
</evidence>
<feature type="disulfide bond" evidence="17">
    <location>
        <begin position="81"/>
        <end position="96"/>
    </location>
</feature>
<dbReference type="InterPro" id="IPR055355">
    <property type="entry name" value="ZP-C"/>
</dbReference>
<feature type="domain" description="P-type" evidence="20">
    <location>
        <begin position="477"/>
        <end position="515"/>
    </location>
</feature>
<keyword evidence="3" id="KW-0964">Secreted</keyword>
<dbReference type="InterPro" id="IPR042235">
    <property type="entry name" value="ZP-C_dom"/>
</dbReference>
<dbReference type="InterPro" id="IPR000519">
    <property type="entry name" value="P_trefoil_dom"/>
</dbReference>
<accession>A0ABQ8LNZ0</accession>
<evidence type="ECO:0000256" key="12">
    <source>
        <dbReference type="ARBA" id="ARBA00024183"/>
    </source>
</evidence>
<keyword evidence="5" id="KW-0165">Cleavage on pair of basic residues</keyword>
<protein>
    <recommendedName>
        <fullName evidence="14">Zona pellucida sperm-binding protein 4</fullName>
    </recommendedName>
    <alternativeName>
        <fullName evidence="16">Zona pellucida glycoprotein 4</fullName>
    </alternativeName>
    <alternativeName>
        <fullName evidence="15">Zona pellucida protein B</fullName>
    </alternativeName>
</protein>
<dbReference type="PROSITE" id="PS51034">
    <property type="entry name" value="ZP_2"/>
    <property type="match status" value="3"/>
</dbReference>
<dbReference type="PROSITE" id="PS51448">
    <property type="entry name" value="P_TREFOIL_2"/>
    <property type="match status" value="3"/>
</dbReference>
<evidence type="ECO:0000256" key="7">
    <source>
        <dbReference type="ARBA" id="ARBA00022989"/>
    </source>
</evidence>
<keyword evidence="8" id="KW-0472">Membrane</keyword>
<comment type="subcellular location">
    <subcellularLocation>
        <location evidence="1">Cell membrane</location>
        <topology evidence="1">Single-pass type I membrane protein</topology>
    </subcellularLocation>
    <subcellularLocation>
        <location evidence="12">Zona pellucida</location>
    </subcellularLocation>
</comment>
<reference evidence="21 22" key="1">
    <citation type="submission" date="2022-01" db="EMBL/GenBank/DDBJ databases">
        <title>A high-quality chromosome-level genome assembly of rohu carp, Labeo rohita.</title>
        <authorList>
            <person name="Arick M.A. II"/>
            <person name="Hsu C.-Y."/>
            <person name="Magbanua Z."/>
            <person name="Pechanova O."/>
            <person name="Grover C."/>
            <person name="Miller E."/>
            <person name="Thrash A."/>
            <person name="Ezzel L."/>
            <person name="Alam S."/>
            <person name="Benzie J."/>
            <person name="Hamilton M."/>
            <person name="Karsi A."/>
            <person name="Lawrence M.L."/>
            <person name="Peterson D.G."/>
        </authorList>
    </citation>
    <scope>NUCLEOTIDE SEQUENCE [LARGE SCALE GENOMIC DNA]</scope>
    <source>
        <strain evidence="22">BAU-BD-2019</strain>
        <tissue evidence="21">Blood</tissue>
    </source>
</reference>
<evidence type="ECO:0000256" key="15">
    <source>
        <dbReference type="ARBA" id="ARBA00042273"/>
    </source>
</evidence>
<feature type="disulfide bond" evidence="17">
    <location>
        <begin position="71"/>
        <end position="97"/>
    </location>
</feature>
<dbReference type="SUPFAM" id="SSF57492">
    <property type="entry name" value="Trefoil"/>
    <property type="match status" value="3"/>
</dbReference>
<keyword evidence="11" id="KW-0278">Fertilization</keyword>
<dbReference type="PROSITE" id="PS00682">
    <property type="entry name" value="ZP_1"/>
    <property type="match status" value="3"/>
</dbReference>
<evidence type="ECO:0000256" key="2">
    <source>
        <dbReference type="ARBA" id="ARBA00022475"/>
    </source>
</evidence>
<sequence>MAGVWCLVQVLVLCAFCHAVPQWSNLPQNPLMFQQPGQQFQQSGQLQSGQQVPQRFQLQQPVAQAEPLDKCAVADYEQIQCGQPGISGAECEAINCCFNGQQCYYGRAVTVQCIRDGQFVVVVARDVTLPRLSLDSVRLVGGSEPPCGPVDSTPFFAIYQFPVTACGTSMIEDSGYVVYENRMTSSYEVGVGPFGSITRDSHFELLFQCRYSATAVEALVVEVNSVPAPPPVAAPGPLRVELRLANGQCVTKGCAEGDEAYTSYYGDSDYPVTKVLREPVYVEVRIMERTDPNIVLMLGRCWATSTPSPLSLPQWDLLIAGCPYQDDRYLTALVPVTGASGLQFPTHYKRFAVKMFTFVDPASLAPLQETIFIHCSTEVCHPSSGSCEQSCARKRRDTRFKAISSGQTVVSSGEVTLILALCAFCHAVPQWSNLPQNPLMFQQPGQQFQQSGQLQSSQQVPQKFQLQQPVAQAEPLDKCTVADYEQIQCGQPGISGAECEAINCCFNGQQCYYGRTVTVQCIRDGQFVVVVARDVTLPRLSLDSVRLVGGSEPPCGPFPVTACGTSVIEDSGYVVYENRMTSSYEVGVGPFGSITRDSHFELLFQCRYSATAVEALVVEVNSVPAPPPVAAPGPLRVELRLANGQCVTKGCAEGDEAYTSYYGDSDYPVTKVLREPVYVEVRIMERTDPNIVLMLGRCWATSTPSPLSLPQWDLLIDGCPYQDDRYLTTLVPVTGASGLQFPTHYKRFAVKMFTFVDPASLAPLQETIFIHCSTSVCHPLSGSCEQSCSRKRRDVRIKTISSEHAVVSSGEVTLVIAVPQRGLPAQYPQALMFQQPGQQFQQSGQPQSSQQVPQKFQLQQPVAEAEPRDKCTVADYEQIQCGQPGISGAECEAINCCFNGQQCYYGRAVTVQCIRDGQFVVVVARDVTLPRLSLDSVRLVGGNEPPCGPVDSTPFFAIYQFPVTACGTSVIEGSGYVVYENRMTSSYEVGVGPFGSITRDSHFELLFQCRYSATAVEALVVEVNSVPAPPPVAAPGPLRVELRLANGQCVTKGCAEGDEAYTSYYGDSDYPVTKVLREPVYVEVRIMERTDPNIVLMLGRCWATSTPSPLSLPQWDLLIAGCPYQDDRYLTTLVPVTGASGLQFPTHYKRFAVKMFTFVDPASLAPLQETIFIHCSTEVCHPSSGSCDQSCARKRRAVAVKSATIGHAVVSSGEVRLTV</sequence>
<dbReference type="InterPro" id="IPR051148">
    <property type="entry name" value="Zona_Pellucida_Domain_gp"/>
</dbReference>
<gene>
    <name evidence="21" type="ORF">H4Q32_015266</name>
</gene>
<evidence type="ECO:0000256" key="11">
    <source>
        <dbReference type="ARBA" id="ARBA00023279"/>
    </source>
</evidence>
<comment type="caution">
    <text evidence="21">The sequence shown here is derived from an EMBL/GenBank/DDBJ whole genome shotgun (WGS) entry which is preliminary data.</text>
</comment>
<evidence type="ECO:0000256" key="10">
    <source>
        <dbReference type="ARBA" id="ARBA00023180"/>
    </source>
</evidence>
<dbReference type="SMART" id="SM00018">
    <property type="entry name" value="PD"/>
    <property type="match status" value="3"/>
</dbReference>
<comment type="caution">
    <text evidence="17">Lacks conserved residue(s) required for the propagation of feature annotation.</text>
</comment>
<keyword evidence="9 17" id="KW-1015">Disulfide bond</keyword>
<evidence type="ECO:0000256" key="9">
    <source>
        <dbReference type="ARBA" id="ARBA00023157"/>
    </source>
</evidence>
<dbReference type="Gene3D" id="2.60.40.4100">
    <property type="entry name" value="Zona pellucida, ZP-C domain"/>
    <property type="match status" value="3"/>
</dbReference>
<dbReference type="EMBL" id="JACTAM010000020">
    <property type="protein sequence ID" value="KAI2652368.1"/>
    <property type="molecule type" value="Genomic_DNA"/>
</dbReference>
<dbReference type="InterPro" id="IPR017977">
    <property type="entry name" value="ZP_dom_CS"/>
</dbReference>
<keyword evidence="2" id="KW-1003">Cell membrane</keyword>
<dbReference type="InterPro" id="IPR055356">
    <property type="entry name" value="ZP-N"/>
</dbReference>
<keyword evidence="7" id="KW-1133">Transmembrane helix</keyword>